<protein>
    <recommendedName>
        <fullName evidence="4">Secreted protein</fullName>
    </recommendedName>
</protein>
<feature type="chain" id="PRO_5040212295" description="Secreted protein" evidence="1">
    <location>
        <begin position="31"/>
        <end position="111"/>
    </location>
</feature>
<sequence length="111" mass="12480">MGRLVPSIGFLVNTLRVTIFFMAFVQMCESHSCWPRQGGFKPVHWDALCRVPCSISLCSICKPPAISVTPRNDCEIVRIDSLSNAWFFFKTMSVSGAEAVVSRFVLLHRAR</sequence>
<comment type="caution">
    <text evidence="2">The sequence shown here is derived from an EMBL/GenBank/DDBJ whole genome shotgun (WGS) entry which is preliminary data.</text>
</comment>
<reference evidence="2" key="1">
    <citation type="journal article" date="2020" name="Nat. Commun.">
        <title>Large-scale genome sequencing of mycorrhizal fungi provides insights into the early evolution of symbiotic traits.</title>
        <authorList>
            <person name="Miyauchi S."/>
            <person name="Kiss E."/>
            <person name="Kuo A."/>
            <person name="Drula E."/>
            <person name="Kohler A."/>
            <person name="Sanchez-Garcia M."/>
            <person name="Morin E."/>
            <person name="Andreopoulos B."/>
            <person name="Barry K.W."/>
            <person name="Bonito G."/>
            <person name="Buee M."/>
            <person name="Carver A."/>
            <person name="Chen C."/>
            <person name="Cichocki N."/>
            <person name="Clum A."/>
            <person name="Culley D."/>
            <person name="Crous P.W."/>
            <person name="Fauchery L."/>
            <person name="Girlanda M."/>
            <person name="Hayes R.D."/>
            <person name="Keri Z."/>
            <person name="LaButti K."/>
            <person name="Lipzen A."/>
            <person name="Lombard V."/>
            <person name="Magnuson J."/>
            <person name="Maillard F."/>
            <person name="Murat C."/>
            <person name="Nolan M."/>
            <person name="Ohm R.A."/>
            <person name="Pangilinan J."/>
            <person name="Pereira M.F."/>
            <person name="Perotto S."/>
            <person name="Peter M."/>
            <person name="Pfister S."/>
            <person name="Riley R."/>
            <person name="Sitrit Y."/>
            <person name="Stielow J.B."/>
            <person name="Szollosi G."/>
            <person name="Zifcakova L."/>
            <person name="Stursova M."/>
            <person name="Spatafora J.W."/>
            <person name="Tedersoo L."/>
            <person name="Vaario L.M."/>
            <person name="Yamada A."/>
            <person name="Yan M."/>
            <person name="Wang P."/>
            <person name="Xu J."/>
            <person name="Bruns T."/>
            <person name="Baldrian P."/>
            <person name="Vilgalys R."/>
            <person name="Dunand C."/>
            <person name="Henrissat B."/>
            <person name="Grigoriev I.V."/>
            <person name="Hibbett D."/>
            <person name="Nagy L.G."/>
            <person name="Martin F.M."/>
        </authorList>
    </citation>
    <scope>NUCLEOTIDE SEQUENCE</scope>
    <source>
        <strain evidence="2">UP504</strain>
    </source>
</reference>
<proteinExistence type="predicted"/>
<dbReference type="EMBL" id="MU129061">
    <property type="protein sequence ID" value="KAF9508303.1"/>
    <property type="molecule type" value="Genomic_DNA"/>
</dbReference>
<gene>
    <name evidence="2" type="ORF">BS47DRAFT_233359</name>
</gene>
<accession>A0A9P6AM34</accession>
<dbReference type="AlphaFoldDB" id="A0A9P6AM34"/>
<name>A0A9P6AM34_9AGAM</name>
<evidence type="ECO:0000256" key="1">
    <source>
        <dbReference type="SAM" id="SignalP"/>
    </source>
</evidence>
<evidence type="ECO:0000313" key="2">
    <source>
        <dbReference type="EMBL" id="KAF9508303.1"/>
    </source>
</evidence>
<keyword evidence="3" id="KW-1185">Reference proteome</keyword>
<evidence type="ECO:0000313" key="3">
    <source>
        <dbReference type="Proteomes" id="UP000886523"/>
    </source>
</evidence>
<evidence type="ECO:0008006" key="4">
    <source>
        <dbReference type="Google" id="ProtNLM"/>
    </source>
</evidence>
<feature type="signal peptide" evidence="1">
    <location>
        <begin position="1"/>
        <end position="30"/>
    </location>
</feature>
<keyword evidence="1" id="KW-0732">Signal</keyword>
<dbReference type="Proteomes" id="UP000886523">
    <property type="component" value="Unassembled WGS sequence"/>
</dbReference>
<organism evidence="2 3">
    <name type="scientific">Hydnum rufescens UP504</name>
    <dbReference type="NCBI Taxonomy" id="1448309"/>
    <lineage>
        <taxon>Eukaryota</taxon>
        <taxon>Fungi</taxon>
        <taxon>Dikarya</taxon>
        <taxon>Basidiomycota</taxon>
        <taxon>Agaricomycotina</taxon>
        <taxon>Agaricomycetes</taxon>
        <taxon>Cantharellales</taxon>
        <taxon>Hydnaceae</taxon>
        <taxon>Hydnum</taxon>
    </lineage>
</organism>